<dbReference type="AlphaFoldDB" id="L0JYH5"/>
<dbReference type="GO" id="GO:0016627">
    <property type="term" value="F:oxidoreductase activity, acting on the CH-CH group of donors"/>
    <property type="evidence" value="ECO:0007669"/>
    <property type="project" value="TreeGrafter"/>
</dbReference>
<dbReference type="PANTHER" id="PTHR35176:SF6">
    <property type="entry name" value="HEME OXYGENASE HI_0854-RELATED"/>
    <property type="match status" value="1"/>
</dbReference>
<keyword evidence="3" id="KW-1185">Reference proteome</keyword>
<evidence type="ECO:0000313" key="3">
    <source>
        <dbReference type="Proteomes" id="UP000010878"/>
    </source>
</evidence>
<gene>
    <name evidence="2" type="ORF">Natoc_2005</name>
</gene>
<dbReference type="OrthoDB" id="4669at2157"/>
<proteinExistence type="predicted"/>
<organism evidence="2 3">
    <name type="scientific">Natronococcus occultus SP4</name>
    <dbReference type="NCBI Taxonomy" id="694430"/>
    <lineage>
        <taxon>Archaea</taxon>
        <taxon>Methanobacteriati</taxon>
        <taxon>Methanobacteriota</taxon>
        <taxon>Stenosarchaea group</taxon>
        <taxon>Halobacteria</taxon>
        <taxon>Halobacteriales</taxon>
        <taxon>Natrialbaceae</taxon>
        <taxon>Natronococcus</taxon>
    </lineage>
</organism>
<dbReference type="InterPro" id="IPR024747">
    <property type="entry name" value="Pyridox_Oxase-rel"/>
</dbReference>
<dbReference type="KEGG" id="nou:Natoc_2005"/>
<dbReference type="GeneID" id="14405089"/>
<dbReference type="Gene3D" id="2.30.110.10">
    <property type="entry name" value="Electron Transport, Fmn-binding Protein, Chain A"/>
    <property type="match status" value="1"/>
</dbReference>
<dbReference type="EMBL" id="CP003929">
    <property type="protein sequence ID" value="AGB37791.1"/>
    <property type="molecule type" value="Genomic_DNA"/>
</dbReference>
<sequence length="128" mass="14482">MTTVPPEAERLLENEPVMAHFATSVDGRPHVAPVWFRYEDDLVEIVTTGRKLENVRENPKVALSIQNDDDGDTQWMVTLLGTASVIEDEAETEAARRRINEKYGAPTDAYEENRLVRVDVGTASYRTY</sequence>
<accession>L0JYH5</accession>
<evidence type="ECO:0000313" key="2">
    <source>
        <dbReference type="EMBL" id="AGB37791.1"/>
    </source>
</evidence>
<dbReference type="InterPro" id="IPR052019">
    <property type="entry name" value="F420H2_bilvrd_red/Heme_oxyg"/>
</dbReference>
<dbReference type="PANTHER" id="PTHR35176">
    <property type="entry name" value="HEME OXYGENASE HI_0854-RELATED"/>
    <property type="match status" value="1"/>
</dbReference>
<dbReference type="Proteomes" id="UP000010878">
    <property type="component" value="Chromosome"/>
</dbReference>
<name>L0JYH5_9EURY</name>
<dbReference type="GO" id="GO:0070967">
    <property type="term" value="F:coenzyme F420 binding"/>
    <property type="evidence" value="ECO:0007669"/>
    <property type="project" value="TreeGrafter"/>
</dbReference>
<protein>
    <submittedName>
        <fullName evidence="2">Putative flavin-nucleotide-binding protein</fullName>
    </submittedName>
</protein>
<dbReference type="SUPFAM" id="SSF50475">
    <property type="entry name" value="FMN-binding split barrel"/>
    <property type="match status" value="1"/>
</dbReference>
<evidence type="ECO:0000256" key="1">
    <source>
        <dbReference type="ARBA" id="ARBA00023002"/>
    </source>
</evidence>
<dbReference type="RefSeq" id="WP_015321235.1">
    <property type="nucleotide sequence ID" value="NC_019974.1"/>
</dbReference>
<dbReference type="HOGENOM" id="CLU_138950_0_0_2"/>
<dbReference type="Pfam" id="PF12900">
    <property type="entry name" value="Pyridox_ox_2"/>
    <property type="match status" value="1"/>
</dbReference>
<dbReference type="InterPro" id="IPR012349">
    <property type="entry name" value="Split_barrel_FMN-bd"/>
</dbReference>
<keyword evidence="1" id="KW-0560">Oxidoreductase</keyword>
<reference evidence="2 3" key="1">
    <citation type="submission" date="2012-11" db="EMBL/GenBank/DDBJ databases">
        <title>FINISHED of Natronococcus occultus SP4, DSM 3396.</title>
        <authorList>
            <consortium name="DOE Joint Genome Institute"/>
            <person name="Eisen J."/>
            <person name="Huntemann M."/>
            <person name="Wei C.-L."/>
            <person name="Han J."/>
            <person name="Detter J.C."/>
            <person name="Han C."/>
            <person name="Tapia R."/>
            <person name="Chen A."/>
            <person name="Kyrpides N."/>
            <person name="Mavromatis K."/>
            <person name="Markowitz V."/>
            <person name="Szeto E."/>
            <person name="Ivanova N."/>
            <person name="Mikhailova N."/>
            <person name="Ovchinnikova G."/>
            <person name="Pagani I."/>
            <person name="Pati A."/>
            <person name="Goodwin L."/>
            <person name="Nordberg H.P."/>
            <person name="Cantor M.N."/>
            <person name="Hua S.X."/>
            <person name="Woyke T."/>
            <person name="Eisen J."/>
            <person name="Klenk H.-P."/>
            <person name="Klenk H.-P."/>
        </authorList>
    </citation>
    <scope>NUCLEOTIDE SEQUENCE [LARGE SCALE GENOMIC DNA]</scope>
    <source>
        <strain evidence="2 3">SP4</strain>
    </source>
</reference>
<dbReference type="STRING" id="694430.Natoc_2005"/>
<dbReference type="eggNOG" id="arCOG00516">
    <property type="taxonomic scope" value="Archaea"/>
</dbReference>
<dbReference type="GO" id="GO:0005829">
    <property type="term" value="C:cytosol"/>
    <property type="evidence" value="ECO:0007669"/>
    <property type="project" value="TreeGrafter"/>
</dbReference>